<proteinExistence type="inferred from homology"/>
<feature type="signal peptide" evidence="2">
    <location>
        <begin position="1"/>
        <end position="21"/>
    </location>
</feature>
<name>A0A556AIT9_9BURK</name>
<dbReference type="PANTHER" id="PTHR42928:SF5">
    <property type="entry name" value="BLR1237 PROTEIN"/>
    <property type="match status" value="1"/>
</dbReference>
<evidence type="ECO:0000313" key="4">
    <source>
        <dbReference type="Proteomes" id="UP000318405"/>
    </source>
</evidence>
<dbReference type="InterPro" id="IPR005064">
    <property type="entry name" value="BUG"/>
</dbReference>
<dbReference type="PIRSF" id="PIRSF017082">
    <property type="entry name" value="YflP"/>
    <property type="match status" value="1"/>
</dbReference>
<sequence>MFQRTALALCLAAASASPALAAEYPSQPIQLIVGYGPGGGTDVCARVLGQHIGNTLGQSVVIENRPGAGSSLSINYVARQKPDGYTLATFSTGALLNQLLPVETTYDVTRDLTPIVQYAQYQAGLLVRADSAFQSVDDVIAAAKQDAKAISYSTAGLGTPQHLTMERLAEMAGVSWTHVPYKSGPETITALLRGDVQVMSQTAEWVPYVRDGRLRLLATYGAERMPGFDSAPTLREAGYDLVAPSILGVVGPRGMSDDVVQRLASAFEAATQTPEFANCADQFGLKPDHMAPEVFGRHLASTLEEWGPVVKELGLD</sequence>
<dbReference type="SUPFAM" id="SSF53850">
    <property type="entry name" value="Periplasmic binding protein-like II"/>
    <property type="match status" value="1"/>
</dbReference>
<dbReference type="EMBL" id="VLTJ01000029">
    <property type="protein sequence ID" value="TSH92818.1"/>
    <property type="molecule type" value="Genomic_DNA"/>
</dbReference>
<dbReference type="Proteomes" id="UP000318405">
    <property type="component" value="Unassembled WGS sequence"/>
</dbReference>
<dbReference type="AlphaFoldDB" id="A0A556AIT9"/>
<dbReference type="InterPro" id="IPR042100">
    <property type="entry name" value="Bug_dom1"/>
</dbReference>
<keyword evidence="2" id="KW-0732">Signal</keyword>
<protein>
    <submittedName>
        <fullName evidence="3">Tripartite tricarboxylate transporter substrate binding protein</fullName>
    </submittedName>
</protein>
<dbReference type="OrthoDB" id="8678477at2"/>
<dbReference type="Gene3D" id="3.40.190.10">
    <property type="entry name" value="Periplasmic binding protein-like II"/>
    <property type="match status" value="1"/>
</dbReference>
<dbReference type="Pfam" id="PF03401">
    <property type="entry name" value="TctC"/>
    <property type="match status" value="1"/>
</dbReference>
<gene>
    <name evidence="3" type="ORF">FOZ76_15565</name>
</gene>
<evidence type="ECO:0000256" key="2">
    <source>
        <dbReference type="SAM" id="SignalP"/>
    </source>
</evidence>
<organism evidence="3 4">
    <name type="scientific">Verticiella sediminum</name>
    <dbReference type="NCBI Taxonomy" id="1247510"/>
    <lineage>
        <taxon>Bacteria</taxon>
        <taxon>Pseudomonadati</taxon>
        <taxon>Pseudomonadota</taxon>
        <taxon>Betaproteobacteria</taxon>
        <taxon>Burkholderiales</taxon>
        <taxon>Alcaligenaceae</taxon>
        <taxon>Verticiella</taxon>
    </lineage>
</organism>
<accession>A0A556AIT9</accession>
<dbReference type="PANTHER" id="PTHR42928">
    <property type="entry name" value="TRICARBOXYLATE-BINDING PROTEIN"/>
    <property type="match status" value="1"/>
</dbReference>
<evidence type="ECO:0000256" key="1">
    <source>
        <dbReference type="ARBA" id="ARBA00006987"/>
    </source>
</evidence>
<comment type="caution">
    <text evidence="3">The sequence shown here is derived from an EMBL/GenBank/DDBJ whole genome shotgun (WGS) entry which is preliminary data.</text>
</comment>
<dbReference type="Gene3D" id="3.40.190.150">
    <property type="entry name" value="Bordetella uptake gene, domain 1"/>
    <property type="match status" value="1"/>
</dbReference>
<keyword evidence="4" id="KW-1185">Reference proteome</keyword>
<evidence type="ECO:0000313" key="3">
    <source>
        <dbReference type="EMBL" id="TSH92818.1"/>
    </source>
</evidence>
<comment type="similarity">
    <text evidence="1">Belongs to the UPF0065 (bug) family.</text>
</comment>
<feature type="chain" id="PRO_5022108030" evidence="2">
    <location>
        <begin position="22"/>
        <end position="316"/>
    </location>
</feature>
<reference evidence="3 4" key="1">
    <citation type="submission" date="2019-07" db="EMBL/GenBank/DDBJ databases">
        <title>Qingshengfaniella alkalisoli gen. nov., sp. nov., isolated from saline soil.</title>
        <authorList>
            <person name="Xu L."/>
            <person name="Huang X.-X."/>
            <person name="Sun J.-Q."/>
        </authorList>
    </citation>
    <scope>NUCLEOTIDE SEQUENCE [LARGE SCALE GENOMIC DNA]</scope>
    <source>
        <strain evidence="3 4">DSM 27279</strain>
    </source>
</reference>
<dbReference type="RefSeq" id="WP_143949184.1">
    <property type="nucleotide sequence ID" value="NZ_BAABMB010000001.1"/>
</dbReference>
<dbReference type="CDD" id="cd07012">
    <property type="entry name" value="PBP2_Bug_TTT"/>
    <property type="match status" value="1"/>
</dbReference>